<dbReference type="InterPro" id="IPR041988">
    <property type="entry name" value="Ribosomal_uL24_KOW"/>
</dbReference>
<dbReference type="GO" id="GO:0005840">
    <property type="term" value="C:ribosome"/>
    <property type="evidence" value="ECO:0007669"/>
    <property type="project" value="UniProtKB-KW"/>
</dbReference>
<dbReference type="Gene3D" id="2.40.10.120">
    <property type="match status" value="1"/>
</dbReference>
<gene>
    <name evidence="6" type="primary">ga04087</name>
    <name evidence="6" type="ORF">PR202_ga04087</name>
</gene>
<accession>A0AAV5BNS6</accession>
<proteinExistence type="inferred from homology"/>
<reference evidence="6" key="1">
    <citation type="journal article" date="2018" name="DNA Res.">
        <title>Multiple hybrid de novo genome assembly of finger millet, an orphan allotetraploid crop.</title>
        <authorList>
            <person name="Hatakeyama M."/>
            <person name="Aluri S."/>
            <person name="Balachadran M.T."/>
            <person name="Sivarajan S.R."/>
            <person name="Patrignani A."/>
            <person name="Gruter S."/>
            <person name="Poveda L."/>
            <person name="Shimizu-Inatsugi R."/>
            <person name="Baeten J."/>
            <person name="Francoijs K.J."/>
            <person name="Nataraja K.N."/>
            <person name="Reddy Y.A.N."/>
            <person name="Phadnis S."/>
            <person name="Ravikumar R.L."/>
            <person name="Schlapbach R."/>
            <person name="Sreeman S.M."/>
            <person name="Shimizu K.K."/>
        </authorList>
    </citation>
    <scope>NUCLEOTIDE SEQUENCE</scope>
</reference>
<sequence length="362" mass="39893">MDARKSVVTVFVEKKRTDGTVIDGHGSGFIVKSRGGRGIVLTCYHVLRGSETLGFDKRKDKIFIRGMCGKAGIPWQAQGRLIEMHQFADLAIVKVIGIPKEVKELKFVASDALPVGTCAIAVGYSNPDDVFRQSDAIILTTVPAVSPGAISLTLGHSSRRDAALSVPRVKAVLLGASPTRSGLSDRRLASTTSRLRSSPSPSQFDHHHVTRPGAPPPCLSPHSALLLLLARARRFDAVLQSMSASSPTPGWTEKPRRCAIARPKPVNCNRLLRFLVQRRRWEDARKLYDEMLTEDGGADNYRTCVMVIIIRGSDKGETGLIKQIFRSQNRLIVEARTWLRNTSNKGKATQVVFSLLKLRFMF</sequence>
<evidence type="ECO:0000259" key="5">
    <source>
        <dbReference type="Pfam" id="PF00467"/>
    </source>
</evidence>
<dbReference type="GO" id="GO:0003723">
    <property type="term" value="F:RNA binding"/>
    <property type="evidence" value="ECO:0007669"/>
    <property type="project" value="InterPro"/>
</dbReference>
<dbReference type="Proteomes" id="UP001054889">
    <property type="component" value="Unassembled WGS sequence"/>
</dbReference>
<feature type="compositionally biased region" description="Low complexity" evidence="4">
    <location>
        <begin position="189"/>
        <end position="202"/>
    </location>
</feature>
<dbReference type="Pfam" id="PF00467">
    <property type="entry name" value="KOW"/>
    <property type="match status" value="1"/>
</dbReference>
<keyword evidence="3" id="KW-0687">Ribonucleoprotein</keyword>
<dbReference type="InterPro" id="IPR005824">
    <property type="entry name" value="KOW"/>
</dbReference>
<feature type="region of interest" description="Disordered" evidence="4">
    <location>
        <begin position="179"/>
        <end position="215"/>
    </location>
</feature>
<comment type="similarity">
    <text evidence="1">Belongs to the universal ribosomal protein uL24 family.</text>
</comment>
<organism evidence="6 7">
    <name type="scientific">Eleusine coracana subsp. coracana</name>
    <dbReference type="NCBI Taxonomy" id="191504"/>
    <lineage>
        <taxon>Eukaryota</taxon>
        <taxon>Viridiplantae</taxon>
        <taxon>Streptophyta</taxon>
        <taxon>Embryophyta</taxon>
        <taxon>Tracheophyta</taxon>
        <taxon>Spermatophyta</taxon>
        <taxon>Magnoliopsida</taxon>
        <taxon>Liliopsida</taxon>
        <taxon>Poales</taxon>
        <taxon>Poaceae</taxon>
        <taxon>PACMAD clade</taxon>
        <taxon>Chloridoideae</taxon>
        <taxon>Cynodonteae</taxon>
        <taxon>Eleusininae</taxon>
        <taxon>Eleusine</taxon>
    </lineage>
</organism>
<dbReference type="GO" id="GO:1990904">
    <property type="term" value="C:ribonucleoprotein complex"/>
    <property type="evidence" value="ECO:0007669"/>
    <property type="project" value="UniProtKB-KW"/>
</dbReference>
<dbReference type="InterPro" id="IPR008991">
    <property type="entry name" value="Translation_prot_SH3-like_sf"/>
</dbReference>
<evidence type="ECO:0000313" key="6">
    <source>
        <dbReference type="EMBL" id="GJM88064.1"/>
    </source>
</evidence>
<comment type="caution">
    <text evidence="6">The sequence shown here is derived from an EMBL/GenBank/DDBJ whole genome shotgun (WGS) entry which is preliminary data.</text>
</comment>
<protein>
    <recommendedName>
        <fullName evidence="5">KOW domain-containing protein</fullName>
    </recommendedName>
</protein>
<dbReference type="InterPro" id="IPR002885">
    <property type="entry name" value="PPR_rpt"/>
</dbReference>
<evidence type="ECO:0000256" key="1">
    <source>
        <dbReference type="ARBA" id="ARBA00010618"/>
    </source>
</evidence>
<evidence type="ECO:0000256" key="4">
    <source>
        <dbReference type="SAM" id="MobiDB-lite"/>
    </source>
</evidence>
<dbReference type="NCBIfam" id="TIGR00756">
    <property type="entry name" value="PPR"/>
    <property type="match status" value="1"/>
</dbReference>
<dbReference type="AlphaFoldDB" id="A0AAV5BNS6"/>
<dbReference type="InterPro" id="IPR009003">
    <property type="entry name" value="Peptidase_S1_PA"/>
</dbReference>
<evidence type="ECO:0000313" key="7">
    <source>
        <dbReference type="Proteomes" id="UP001054889"/>
    </source>
</evidence>
<dbReference type="CDD" id="cd06089">
    <property type="entry name" value="KOW_RPL26"/>
    <property type="match status" value="1"/>
</dbReference>
<dbReference type="Pfam" id="PF13365">
    <property type="entry name" value="Trypsin_2"/>
    <property type="match status" value="1"/>
</dbReference>
<dbReference type="InterPro" id="IPR014722">
    <property type="entry name" value="Rib_uL2_dom2"/>
</dbReference>
<dbReference type="SUPFAM" id="SSF50104">
    <property type="entry name" value="Translation proteins SH3-like domain"/>
    <property type="match status" value="1"/>
</dbReference>
<keyword evidence="2" id="KW-0689">Ribosomal protein</keyword>
<evidence type="ECO:0000256" key="2">
    <source>
        <dbReference type="ARBA" id="ARBA00022980"/>
    </source>
</evidence>
<dbReference type="Gene3D" id="2.30.30.30">
    <property type="match status" value="1"/>
</dbReference>
<keyword evidence="7" id="KW-1185">Reference proteome</keyword>
<feature type="domain" description="KOW" evidence="5">
    <location>
        <begin position="306"/>
        <end position="334"/>
    </location>
</feature>
<reference evidence="6" key="2">
    <citation type="submission" date="2021-12" db="EMBL/GenBank/DDBJ databases">
        <title>Resequencing data analysis of finger millet.</title>
        <authorList>
            <person name="Hatakeyama M."/>
            <person name="Aluri S."/>
            <person name="Balachadran M.T."/>
            <person name="Sivarajan S.R."/>
            <person name="Poveda L."/>
            <person name="Shimizu-Inatsugi R."/>
            <person name="Schlapbach R."/>
            <person name="Sreeman S.M."/>
            <person name="Shimizu K.K."/>
        </authorList>
    </citation>
    <scope>NUCLEOTIDE SEQUENCE</scope>
</reference>
<evidence type="ECO:0000256" key="3">
    <source>
        <dbReference type="ARBA" id="ARBA00023274"/>
    </source>
</evidence>
<dbReference type="EMBL" id="BQKI01000002">
    <property type="protein sequence ID" value="GJM88064.1"/>
    <property type="molecule type" value="Genomic_DNA"/>
</dbReference>
<name>A0AAV5BNS6_ELECO</name>
<dbReference type="SUPFAM" id="SSF50494">
    <property type="entry name" value="Trypsin-like serine proteases"/>
    <property type="match status" value="1"/>
</dbReference>